<evidence type="ECO:0000313" key="2">
    <source>
        <dbReference type="EMBL" id="EAY77787.1"/>
    </source>
</evidence>
<dbReference type="AlphaFoldDB" id="A2Z5A3"/>
<dbReference type="HOGENOM" id="CLU_1638153_0_0_1"/>
<sequence length="162" mass="16783">MSFSPWFLSSSSCLLLDGGGVCLEPRRASPALPRLGVLVINTSNAEHLATAAMCVLALEVVDVVGGDVDGIGGSGRLLTTAVARVRDRVAAPHELNGESIRAAGEVADDSHGLRHFGSSATARLNRNPMTKLQHANVVTWTSNMSSHSIVGVGGSSSLQGRI</sequence>
<protein>
    <submittedName>
        <fullName evidence="2">Uncharacterized protein</fullName>
    </submittedName>
</protein>
<dbReference type="Gramene" id="BGIOSGA032577-TA">
    <property type="protein sequence ID" value="BGIOSGA032577-PA"/>
    <property type="gene ID" value="BGIOSGA032577"/>
</dbReference>
<accession>A2Z5A3</accession>
<feature type="signal peptide" evidence="1">
    <location>
        <begin position="1"/>
        <end position="22"/>
    </location>
</feature>
<gene>
    <name evidence="2" type="ORF">OsI_32827</name>
</gene>
<evidence type="ECO:0000313" key="3">
    <source>
        <dbReference type="Proteomes" id="UP000007015"/>
    </source>
</evidence>
<dbReference type="EMBL" id="CM000135">
    <property type="protein sequence ID" value="EAY77787.1"/>
    <property type="molecule type" value="Genomic_DNA"/>
</dbReference>
<reference evidence="2 3" key="1">
    <citation type="journal article" date="2005" name="PLoS Biol.">
        <title>The genomes of Oryza sativa: a history of duplications.</title>
        <authorList>
            <person name="Yu J."/>
            <person name="Wang J."/>
            <person name="Lin W."/>
            <person name="Li S."/>
            <person name="Li H."/>
            <person name="Zhou J."/>
            <person name="Ni P."/>
            <person name="Dong W."/>
            <person name="Hu S."/>
            <person name="Zeng C."/>
            <person name="Zhang J."/>
            <person name="Zhang Y."/>
            <person name="Li R."/>
            <person name="Xu Z."/>
            <person name="Li S."/>
            <person name="Li X."/>
            <person name="Zheng H."/>
            <person name="Cong L."/>
            <person name="Lin L."/>
            <person name="Yin J."/>
            <person name="Geng J."/>
            <person name="Li G."/>
            <person name="Shi J."/>
            <person name="Liu J."/>
            <person name="Lv H."/>
            <person name="Li J."/>
            <person name="Wang J."/>
            <person name="Deng Y."/>
            <person name="Ran L."/>
            <person name="Shi X."/>
            <person name="Wang X."/>
            <person name="Wu Q."/>
            <person name="Li C."/>
            <person name="Ren X."/>
            <person name="Wang J."/>
            <person name="Wang X."/>
            <person name="Li D."/>
            <person name="Liu D."/>
            <person name="Zhang X."/>
            <person name="Ji Z."/>
            <person name="Zhao W."/>
            <person name="Sun Y."/>
            <person name="Zhang Z."/>
            <person name="Bao J."/>
            <person name="Han Y."/>
            <person name="Dong L."/>
            <person name="Ji J."/>
            <person name="Chen P."/>
            <person name="Wu S."/>
            <person name="Liu J."/>
            <person name="Xiao Y."/>
            <person name="Bu D."/>
            <person name="Tan J."/>
            <person name="Yang L."/>
            <person name="Ye C."/>
            <person name="Zhang J."/>
            <person name="Xu J."/>
            <person name="Zhou Y."/>
            <person name="Yu Y."/>
            <person name="Zhang B."/>
            <person name="Zhuang S."/>
            <person name="Wei H."/>
            <person name="Liu B."/>
            <person name="Lei M."/>
            <person name="Yu H."/>
            <person name="Li Y."/>
            <person name="Xu H."/>
            <person name="Wei S."/>
            <person name="He X."/>
            <person name="Fang L."/>
            <person name="Zhang Z."/>
            <person name="Zhang Y."/>
            <person name="Huang X."/>
            <person name="Su Z."/>
            <person name="Tong W."/>
            <person name="Li J."/>
            <person name="Tong Z."/>
            <person name="Li S."/>
            <person name="Ye J."/>
            <person name="Wang L."/>
            <person name="Fang L."/>
            <person name="Lei T."/>
            <person name="Chen C."/>
            <person name="Chen H."/>
            <person name="Xu Z."/>
            <person name="Li H."/>
            <person name="Huang H."/>
            <person name="Zhang F."/>
            <person name="Xu H."/>
            <person name="Li N."/>
            <person name="Zhao C."/>
            <person name="Li S."/>
            <person name="Dong L."/>
            <person name="Huang Y."/>
            <person name="Li L."/>
            <person name="Xi Y."/>
            <person name="Qi Q."/>
            <person name="Li W."/>
            <person name="Zhang B."/>
            <person name="Hu W."/>
            <person name="Zhang Y."/>
            <person name="Tian X."/>
            <person name="Jiao Y."/>
            <person name="Liang X."/>
            <person name="Jin J."/>
            <person name="Gao L."/>
            <person name="Zheng W."/>
            <person name="Hao B."/>
            <person name="Liu S."/>
            <person name="Wang W."/>
            <person name="Yuan L."/>
            <person name="Cao M."/>
            <person name="McDermott J."/>
            <person name="Samudrala R."/>
            <person name="Wang J."/>
            <person name="Wong G.K."/>
            <person name="Yang H."/>
        </authorList>
    </citation>
    <scope>NUCLEOTIDE SEQUENCE [LARGE SCALE GENOMIC DNA]</scope>
    <source>
        <strain evidence="3">cv. 93-11</strain>
    </source>
</reference>
<proteinExistence type="predicted"/>
<keyword evidence="1" id="KW-0732">Signal</keyword>
<dbReference type="Proteomes" id="UP000007015">
    <property type="component" value="Chromosome 10"/>
</dbReference>
<keyword evidence="3" id="KW-1185">Reference proteome</keyword>
<organism evidence="2 3">
    <name type="scientific">Oryza sativa subsp. indica</name>
    <name type="common">Rice</name>
    <dbReference type="NCBI Taxonomy" id="39946"/>
    <lineage>
        <taxon>Eukaryota</taxon>
        <taxon>Viridiplantae</taxon>
        <taxon>Streptophyta</taxon>
        <taxon>Embryophyta</taxon>
        <taxon>Tracheophyta</taxon>
        <taxon>Spermatophyta</taxon>
        <taxon>Magnoliopsida</taxon>
        <taxon>Liliopsida</taxon>
        <taxon>Poales</taxon>
        <taxon>Poaceae</taxon>
        <taxon>BOP clade</taxon>
        <taxon>Oryzoideae</taxon>
        <taxon>Oryzeae</taxon>
        <taxon>Oryzinae</taxon>
        <taxon>Oryza</taxon>
        <taxon>Oryza sativa</taxon>
    </lineage>
</organism>
<feature type="chain" id="PRO_5002651147" evidence="1">
    <location>
        <begin position="23"/>
        <end position="162"/>
    </location>
</feature>
<evidence type="ECO:0000256" key="1">
    <source>
        <dbReference type="SAM" id="SignalP"/>
    </source>
</evidence>
<name>A2Z5A3_ORYSI</name>